<dbReference type="AlphaFoldDB" id="K5X2V6"/>
<gene>
    <name evidence="3" type="ORF">PHACADRAFT_91812</name>
</gene>
<accession>K5X2V6</accession>
<dbReference type="GeneID" id="18920756"/>
<proteinExistence type="predicted"/>
<evidence type="ECO:0000259" key="2">
    <source>
        <dbReference type="Pfam" id="PF13391"/>
    </source>
</evidence>
<organism evidence="3 4">
    <name type="scientific">Phanerochaete carnosa (strain HHB-10118-sp)</name>
    <name type="common">White-rot fungus</name>
    <name type="synonym">Peniophora carnosa</name>
    <dbReference type="NCBI Taxonomy" id="650164"/>
    <lineage>
        <taxon>Eukaryota</taxon>
        <taxon>Fungi</taxon>
        <taxon>Dikarya</taxon>
        <taxon>Basidiomycota</taxon>
        <taxon>Agaricomycotina</taxon>
        <taxon>Agaricomycetes</taxon>
        <taxon>Polyporales</taxon>
        <taxon>Phanerochaetaceae</taxon>
        <taxon>Phanerochaete</taxon>
    </lineage>
</organism>
<evidence type="ECO:0000313" key="4">
    <source>
        <dbReference type="Proteomes" id="UP000008370"/>
    </source>
</evidence>
<dbReference type="InParanoid" id="K5X2V6"/>
<name>K5X2V6_PHACS</name>
<evidence type="ECO:0000256" key="1">
    <source>
        <dbReference type="SAM" id="MobiDB-lite"/>
    </source>
</evidence>
<keyword evidence="4" id="KW-1185">Reference proteome</keyword>
<dbReference type="EMBL" id="JH930471">
    <property type="protein sequence ID" value="EKM57142.1"/>
    <property type="molecule type" value="Genomic_DNA"/>
</dbReference>
<feature type="region of interest" description="Disordered" evidence="1">
    <location>
        <begin position="1"/>
        <end position="21"/>
    </location>
</feature>
<feature type="non-terminal residue" evidence="3">
    <location>
        <position position="248"/>
    </location>
</feature>
<dbReference type="KEGG" id="pco:PHACADRAFT_91812"/>
<sequence>FLVRGSKGRTPTPSEHPSRPSFGALQQKKVALAAEAPLNHHTAKIRANDYKCMLTGYPDYHFLDPSVTPQFESDTHLSHIIPRSLNQGISSTRTKARSSAYSATVWTILERYANISFTELNGPGLHRLENVLTLDSRLHNKFDELNLWLEAVPDSEHAYSVRCYPVGDPRIQNPVRFTTPDTQEYPFPDPRYLKLHAACARVYHLSGAAEYIESFQREIEDTMVLADNGSSAEMLAFALQPYEDVTVH</sequence>
<reference evidence="3 4" key="1">
    <citation type="journal article" date="2012" name="BMC Genomics">
        <title>Comparative genomics of the white-rot fungi, Phanerochaete carnosa and P. chrysosporium, to elucidate the genetic basis of the distinct wood types they colonize.</title>
        <authorList>
            <person name="Suzuki H."/>
            <person name="MacDonald J."/>
            <person name="Syed K."/>
            <person name="Salamov A."/>
            <person name="Hori C."/>
            <person name="Aerts A."/>
            <person name="Henrissat B."/>
            <person name="Wiebenga A."/>
            <person name="vanKuyk P.A."/>
            <person name="Barry K."/>
            <person name="Lindquist E."/>
            <person name="LaButti K."/>
            <person name="Lapidus A."/>
            <person name="Lucas S."/>
            <person name="Coutinho P."/>
            <person name="Gong Y."/>
            <person name="Samejima M."/>
            <person name="Mahadevan R."/>
            <person name="Abou-Zaid M."/>
            <person name="de Vries R.P."/>
            <person name="Igarashi K."/>
            <person name="Yadav J.S."/>
            <person name="Grigoriev I.V."/>
            <person name="Master E.R."/>
        </authorList>
    </citation>
    <scope>NUCLEOTIDE SEQUENCE [LARGE SCALE GENOMIC DNA]</scope>
    <source>
        <strain evidence="3 4">HHB-10118-sp</strain>
    </source>
</reference>
<dbReference type="Proteomes" id="UP000008370">
    <property type="component" value="Unassembled WGS sequence"/>
</dbReference>
<dbReference type="Pfam" id="PF13391">
    <property type="entry name" value="HNH_2"/>
    <property type="match status" value="1"/>
</dbReference>
<dbReference type="RefSeq" id="XP_007394965.1">
    <property type="nucleotide sequence ID" value="XM_007394903.1"/>
</dbReference>
<evidence type="ECO:0000313" key="3">
    <source>
        <dbReference type="EMBL" id="EKM57142.1"/>
    </source>
</evidence>
<feature type="domain" description="HNH nuclease" evidence="2">
    <location>
        <begin position="52"/>
        <end position="144"/>
    </location>
</feature>
<dbReference type="HOGENOM" id="CLU_049186_2_1_1"/>
<dbReference type="OrthoDB" id="2104739at2759"/>
<protein>
    <recommendedName>
        <fullName evidence="2">HNH nuclease domain-containing protein</fullName>
    </recommendedName>
</protein>
<dbReference type="InterPro" id="IPR003615">
    <property type="entry name" value="HNH_nuc"/>
</dbReference>